<dbReference type="GO" id="GO:0005737">
    <property type="term" value="C:cytoplasm"/>
    <property type="evidence" value="ECO:0007669"/>
    <property type="project" value="TreeGrafter"/>
</dbReference>
<dbReference type="CDD" id="cd05262">
    <property type="entry name" value="SDR_a7"/>
    <property type="match status" value="1"/>
</dbReference>
<evidence type="ECO:0000313" key="4">
    <source>
        <dbReference type="Proteomes" id="UP000198614"/>
    </source>
</evidence>
<dbReference type="InterPro" id="IPR036291">
    <property type="entry name" value="NAD(P)-bd_dom_sf"/>
</dbReference>
<dbReference type="SUPFAM" id="SSF51735">
    <property type="entry name" value="NAD(P)-binding Rossmann-fold domains"/>
    <property type="match status" value="1"/>
</dbReference>
<evidence type="ECO:0000313" key="3">
    <source>
        <dbReference type="EMBL" id="SDF60540.1"/>
    </source>
</evidence>
<accession>A0A1G7MHB2</accession>
<sequence>MLRNSGAAMVNALGEGEKEAIPMRVFVTGASGWIGSAVVDELITTGHEVVGLARSEKSARSLERKGVRVLRGDMEDLDVLRRGAAESDGVIHLANKHDWSDPVGSDRAERASVDALGGELAGSDRPLVVASVLSGFPGDRPVLETDPSPAVGPDSNRGGSENLALDYVRQGVRTVVSRFAPSVHGQGDWGFVKFLVDAARKQGCSGYLGEGTTTWSAVHRPDAARLLRLGLERAPAGTRMHVTAEEAVTTREIAEAIGRHLGIPVVRVAPEDAGAHFGFVGGFFARTMTASSELTRAALNWHPTGPTLVEDIEAGAYDLV</sequence>
<feature type="domain" description="NAD-dependent epimerase/dehydratase" evidence="2">
    <location>
        <begin position="25"/>
        <end position="99"/>
    </location>
</feature>
<gene>
    <name evidence="3" type="ORF">SAMN05216260_109177</name>
</gene>
<dbReference type="EMBL" id="FNAX01000009">
    <property type="protein sequence ID" value="SDF60540.1"/>
    <property type="molecule type" value="Genomic_DNA"/>
</dbReference>
<dbReference type="PANTHER" id="PTHR48079">
    <property type="entry name" value="PROTEIN YEEZ"/>
    <property type="match status" value="1"/>
</dbReference>
<dbReference type="Pfam" id="PF01370">
    <property type="entry name" value="Epimerase"/>
    <property type="match status" value="1"/>
</dbReference>
<reference evidence="3 4" key="1">
    <citation type="submission" date="2016-10" db="EMBL/GenBank/DDBJ databases">
        <authorList>
            <person name="de Groot N.N."/>
        </authorList>
    </citation>
    <scope>NUCLEOTIDE SEQUENCE [LARGE SCALE GENOMIC DNA]</scope>
    <source>
        <strain evidence="3 4">CGMCC 4.1859</strain>
    </source>
</reference>
<name>A0A1G7MHB2_9ACTN</name>
<evidence type="ECO:0000256" key="1">
    <source>
        <dbReference type="SAM" id="MobiDB-lite"/>
    </source>
</evidence>
<evidence type="ECO:0000259" key="2">
    <source>
        <dbReference type="Pfam" id="PF01370"/>
    </source>
</evidence>
<protein>
    <submittedName>
        <fullName evidence="3">Nucleoside-diphosphate-sugar epimerase</fullName>
    </submittedName>
</protein>
<proteinExistence type="predicted"/>
<dbReference type="InterPro" id="IPR051783">
    <property type="entry name" value="NAD(P)-dependent_oxidoreduct"/>
</dbReference>
<feature type="region of interest" description="Disordered" evidence="1">
    <location>
        <begin position="139"/>
        <end position="161"/>
    </location>
</feature>
<dbReference type="Gene3D" id="3.40.50.720">
    <property type="entry name" value="NAD(P)-binding Rossmann-like Domain"/>
    <property type="match status" value="1"/>
</dbReference>
<organism evidence="3 4">
    <name type="scientific">Streptomyces griseoaurantiacus</name>
    <dbReference type="NCBI Taxonomy" id="68213"/>
    <lineage>
        <taxon>Bacteria</taxon>
        <taxon>Bacillati</taxon>
        <taxon>Actinomycetota</taxon>
        <taxon>Actinomycetes</taxon>
        <taxon>Kitasatosporales</taxon>
        <taxon>Streptomycetaceae</taxon>
        <taxon>Streptomyces</taxon>
        <taxon>Streptomyces aurantiacus group</taxon>
    </lineage>
</organism>
<dbReference type="GO" id="GO:0004029">
    <property type="term" value="F:aldehyde dehydrogenase (NAD+) activity"/>
    <property type="evidence" value="ECO:0007669"/>
    <property type="project" value="TreeGrafter"/>
</dbReference>
<dbReference type="Proteomes" id="UP000198614">
    <property type="component" value="Unassembled WGS sequence"/>
</dbReference>
<dbReference type="InterPro" id="IPR001509">
    <property type="entry name" value="Epimerase_deHydtase"/>
</dbReference>
<dbReference type="PANTHER" id="PTHR48079:SF6">
    <property type="entry name" value="NAD(P)-BINDING DOMAIN-CONTAINING PROTEIN-RELATED"/>
    <property type="match status" value="1"/>
</dbReference>
<dbReference type="AlphaFoldDB" id="A0A1G7MHB2"/>